<dbReference type="SUPFAM" id="SSF48403">
    <property type="entry name" value="Ankyrin repeat"/>
    <property type="match status" value="1"/>
</dbReference>
<evidence type="ECO:0000256" key="1">
    <source>
        <dbReference type="ARBA" id="ARBA00022737"/>
    </source>
</evidence>
<dbReference type="Gene3D" id="1.25.40.20">
    <property type="entry name" value="Ankyrin repeat-containing domain"/>
    <property type="match status" value="1"/>
</dbReference>
<keyword evidence="1" id="KW-0677">Repeat</keyword>
<dbReference type="AlphaFoldDB" id="A0A1L4BLS9"/>
<dbReference type="InterPro" id="IPR036770">
    <property type="entry name" value="Ankyrin_rpt-contain_sf"/>
</dbReference>
<dbReference type="PANTHER" id="PTHR24171">
    <property type="entry name" value="ANKYRIN REPEAT DOMAIN-CONTAINING PROTEIN 39-RELATED"/>
    <property type="match status" value="1"/>
</dbReference>
<keyword evidence="3" id="KW-0614">Plasmid</keyword>
<keyword evidence="2" id="KW-0040">ANK repeat</keyword>
<reference evidence="3" key="1">
    <citation type="submission" date="2016-09" db="EMBL/GenBank/DDBJ databases">
        <title>Whole genome sequence analysis of Salmonella Typhi isolated in Thailand before and after the introduction of a national immunization program.</title>
        <authorList>
            <person name="Dyson Z.A."/>
            <person name="Thanh D.P."/>
            <person name="Bodhidatta L."/>
            <person name="Mason C.J."/>
            <person name="Rabaa M.A."/>
            <person name="Vinh P.V."/>
            <person name="Thanh T.H."/>
            <person name="Thwaites G.E."/>
            <person name="Baker S."/>
            <person name="Holt K.E."/>
        </authorList>
    </citation>
    <scope>NUCLEOTIDE SEQUENCE</scope>
    <source>
        <strain evidence="3">Salmonella Typhi Ty031 plasmid pTy031_01</strain>
        <plasmid evidence="3">pTy031_01</plasmid>
    </source>
</reference>
<dbReference type="Pfam" id="PF12796">
    <property type="entry name" value="Ank_2"/>
    <property type="match status" value="1"/>
</dbReference>
<evidence type="ECO:0000256" key="2">
    <source>
        <dbReference type="ARBA" id="ARBA00023043"/>
    </source>
</evidence>
<organism evidence="3">
    <name type="scientific">Salmonella typhi</name>
    <dbReference type="NCBI Taxonomy" id="90370"/>
    <lineage>
        <taxon>Bacteria</taxon>
        <taxon>Pseudomonadati</taxon>
        <taxon>Pseudomonadota</taxon>
        <taxon>Gammaproteobacteria</taxon>
        <taxon>Enterobacterales</taxon>
        <taxon>Enterobacteriaceae</taxon>
        <taxon>Salmonella</taxon>
    </lineage>
</organism>
<dbReference type="RefSeq" id="WP_001708438.1">
    <property type="nucleotide sequence ID" value="NZ_KX833210.1"/>
</dbReference>
<name>A0A1L4BLS9_SALTI</name>
<proteinExistence type="predicted"/>
<sequence length="162" mass="17947">MNSINELLLIYGSNITKIKELVLAGANVNYISPEGLTPLSCAESVEVAQFLLSRGADVNATNEDGKTALFSVSNVDTCRFLIENGARVNHVNNKHETALFYTTDMKKIRLLVEAGCDPLVRSYDGKRHYDLLAHNQKVSFINFLANRKKKMETVNAPLALAF</sequence>
<protein>
    <submittedName>
        <fullName evidence="3">Ankyrin repeats (3 copies)</fullName>
    </submittedName>
</protein>
<evidence type="ECO:0000313" key="3">
    <source>
        <dbReference type="EMBL" id="API82895.1"/>
    </source>
</evidence>
<dbReference type="InterPro" id="IPR002110">
    <property type="entry name" value="Ankyrin_rpt"/>
</dbReference>
<dbReference type="EMBL" id="KX833210">
    <property type="protein sequence ID" value="API82895.1"/>
    <property type="molecule type" value="Genomic_DNA"/>
</dbReference>
<accession>A0A1L4BLS9</accession>
<dbReference type="PANTHER" id="PTHR24171:SF9">
    <property type="entry name" value="ANKYRIN REPEAT DOMAIN-CONTAINING PROTEIN 39"/>
    <property type="match status" value="1"/>
</dbReference>
<geneLocation type="plasmid" evidence="3">
    <name>pTy031_01</name>
</geneLocation>